<reference evidence="8" key="1">
    <citation type="journal article" date="2020" name="Stud. Mycol.">
        <title>101 Dothideomycetes genomes: a test case for predicting lifestyles and emergence of pathogens.</title>
        <authorList>
            <person name="Haridas S."/>
            <person name="Albert R."/>
            <person name="Binder M."/>
            <person name="Bloem J."/>
            <person name="Labutti K."/>
            <person name="Salamov A."/>
            <person name="Andreopoulos B."/>
            <person name="Baker S."/>
            <person name="Barry K."/>
            <person name="Bills G."/>
            <person name="Bluhm B."/>
            <person name="Cannon C."/>
            <person name="Castanera R."/>
            <person name="Culley D."/>
            <person name="Daum C."/>
            <person name="Ezra D."/>
            <person name="Gonzalez J."/>
            <person name="Henrissat B."/>
            <person name="Kuo A."/>
            <person name="Liang C."/>
            <person name="Lipzen A."/>
            <person name="Lutzoni F."/>
            <person name="Magnuson J."/>
            <person name="Mondo S."/>
            <person name="Nolan M."/>
            <person name="Ohm R."/>
            <person name="Pangilinan J."/>
            <person name="Park H.-J."/>
            <person name="Ramirez L."/>
            <person name="Alfaro M."/>
            <person name="Sun H."/>
            <person name="Tritt A."/>
            <person name="Yoshinaga Y."/>
            <person name="Zwiers L.-H."/>
            <person name="Turgeon B."/>
            <person name="Goodwin S."/>
            <person name="Spatafora J."/>
            <person name="Crous P."/>
            <person name="Grigoriev I."/>
        </authorList>
    </citation>
    <scope>NUCLEOTIDE SEQUENCE</scope>
    <source>
        <strain evidence="8">CBS 183.55</strain>
    </source>
</reference>
<keyword evidence="9" id="KW-1185">Reference proteome</keyword>
<keyword evidence="4" id="KW-0479">Metal-binding</keyword>
<dbReference type="GO" id="GO:0004497">
    <property type="term" value="F:monooxygenase activity"/>
    <property type="evidence" value="ECO:0007669"/>
    <property type="project" value="UniProtKB-KW"/>
</dbReference>
<dbReference type="RefSeq" id="XP_033444715.1">
    <property type="nucleotide sequence ID" value="XM_033586942.1"/>
</dbReference>
<dbReference type="PANTHER" id="PTHR46300">
    <property type="entry name" value="P450, PUTATIVE (EUROFUNG)-RELATED-RELATED"/>
    <property type="match status" value="1"/>
</dbReference>
<evidence type="ECO:0000256" key="1">
    <source>
        <dbReference type="ARBA" id="ARBA00001971"/>
    </source>
</evidence>
<dbReference type="InterPro" id="IPR050364">
    <property type="entry name" value="Cytochrome_P450_fung"/>
</dbReference>
<dbReference type="OrthoDB" id="2789670at2759"/>
<evidence type="ECO:0000256" key="5">
    <source>
        <dbReference type="ARBA" id="ARBA00023002"/>
    </source>
</evidence>
<dbReference type="Pfam" id="PF00067">
    <property type="entry name" value="p450"/>
    <property type="match status" value="1"/>
</dbReference>
<evidence type="ECO:0000256" key="2">
    <source>
        <dbReference type="ARBA" id="ARBA00010617"/>
    </source>
</evidence>
<dbReference type="PANTHER" id="PTHR46300:SF7">
    <property type="entry name" value="P450, PUTATIVE (EUROFUNG)-RELATED"/>
    <property type="match status" value="1"/>
</dbReference>
<gene>
    <name evidence="8" type="ORF">M421DRAFT_103785</name>
</gene>
<keyword evidence="3" id="KW-0349">Heme</keyword>
<dbReference type="GO" id="GO:0020037">
    <property type="term" value="F:heme binding"/>
    <property type="evidence" value="ECO:0007669"/>
    <property type="project" value="InterPro"/>
</dbReference>
<dbReference type="GO" id="GO:0005506">
    <property type="term" value="F:iron ion binding"/>
    <property type="evidence" value="ECO:0007669"/>
    <property type="project" value="InterPro"/>
</dbReference>
<evidence type="ECO:0000256" key="4">
    <source>
        <dbReference type="ARBA" id="ARBA00022723"/>
    </source>
</evidence>
<dbReference type="GO" id="GO:0016705">
    <property type="term" value="F:oxidoreductase activity, acting on paired donors, with incorporation or reduction of molecular oxygen"/>
    <property type="evidence" value="ECO:0007669"/>
    <property type="project" value="InterPro"/>
</dbReference>
<dbReference type="AlphaFoldDB" id="A0A6A5R9P2"/>
<comment type="cofactor">
    <cofactor evidence="1">
        <name>heme</name>
        <dbReference type="ChEBI" id="CHEBI:30413"/>
    </cofactor>
</comment>
<dbReference type="InterPro" id="IPR001128">
    <property type="entry name" value="Cyt_P450"/>
</dbReference>
<proteinExistence type="inferred from homology"/>
<keyword evidence="5" id="KW-0560">Oxidoreductase</keyword>
<sequence>MPFAFLVLFFFIAIVLYGFNKLSLRREKRKPPLPSGPKGLPPVGNLKLKDVYEPIIPLTVLGQTIVIIHDRNMASEFMEKRAVNQSRIPVIPFGNYCGWEDVMGAQLNNPSFRGQRRHVFQQVGTKNLVANYWPLQEGVAAELILRAIYRYTTEAYGADPLVDLVNEVMEQFSQAFVPGRWAIDLIPALMYLPEWFTGPGWKQSAKTWIKLAAVSLYTVGADITVSAMSSFFLAMAMQPSVQAKSHVELDGLFGANPTRLPTSKDRAELPYKPLIVEEAQRWHPVAAMGLSHRTDEEDTIAGYRISKDAVRIPAMWWYTHDPSVYHNAETFMPEGFDEPYNEPYASNVMFRLGRRRHPGYLFTDASLFLIMAQSLALFDIIACVDDAGKEVKLEHGFSAGAIGKPTPFEVRLLPRSAAHEKRCAKSYIKIVCLTWASGSAVVNHHADCSAL</sequence>
<keyword evidence="7" id="KW-0503">Monooxygenase</keyword>
<organism evidence="8 9">
    <name type="scientific">Didymella exigua CBS 183.55</name>
    <dbReference type="NCBI Taxonomy" id="1150837"/>
    <lineage>
        <taxon>Eukaryota</taxon>
        <taxon>Fungi</taxon>
        <taxon>Dikarya</taxon>
        <taxon>Ascomycota</taxon>
        <taxon>Pezizomycotina</taxon>
        <taxon>Dothideomycetes</taxon>
        <taxon>Pleosporomycetidae</taxon>
        <taxon>Pleosporales</taxon>
        <taxon>Pleosporineae</taxon>
        <taxon>Didymellaceae</taxon>
        <taxon>Didymella</taxon>
    </lineage>
</organism>
<dbReference type="InterPro" id="IPR036396">
    <property type="entry name" value="Cyt_P450_sf"/>
</dbReference>
<protein>
    <submittedName>
        <fullName evidence="8">Cytochrome P450</fullName>
    </submittedName>
</protein>
<evidence type="ECO:0000313" key="9">
    <source>
        <dbReference type="Proteomes" id="UP000800082"/>
    </source>
</evidence>
<dbReference type="GeneID" id="54344588"/>
<dbReference type="Gene3D" id="1.10.630.10">
    <property type="entry name" value="Cytochrome P450"/>
    <property type="match status" value="2"/>
</dbReference>
<name>A0A6A5R9P2_9PLEO</name>
<evidence type="ECO:0000256" key="6">
    <source>
        <dbReference type="ARBA" id="ARBA00023004"/>
    </source>
</evidence>
<evidence type="ECO:0000256" key="7">
    <source>
        <dbReference type="ARBA" id="ARBA00023033"/>
    </source>
</evidence>
<comment type="similarity">
    <text evidence="2">Belongs to the cytochrome P450 family.</text>
</comment>
<accession>A0A6A5R9P2</accession>
<evidence type="ECO:0000256" key="3">
    <source>
        <dbReference type="ARBA" id="ARBA00022617"/>
    </source>
</evidence>
<dbReference type="EMBL" id="ML978993">
    <property type="protein sequence ID" value="KAF1924462.1"/>
    <property type="molecule type" value="Genomic_DNA"/>
</dbReference>
<dbReference type="SUPFAM" id="SSF48264">
    <property type="entry name" value="Cytochrome P450"/>
    <property type="match status" value="1"/>
</dbReference>
<dbReference type="Proteomes" id="UP000800082">
    <property type="component" value="Unassembled WGS sequence"/>
</dbReference>
<evidence type="ECO:0000313" key="8">
    <source>
        <dbReference type="EMBL" id="KAF1924462.1"/>
    </source>
</evidence>
<keyword evidence="6" id="KW-0408">Iron</keyword>